<feature type="transmembrane region" description="Helical" evidence="1">
    <location>
        <begin position="82"/>
        <end position="102"/>
    </location>
</feature>
<accession>A0ABV8ARS9</accession>
<organism evidence="2 3">
    <name type="scientific">Algoriphagus namhaensis</name>
    <dbReference type="NCBI Taxonomy" id="915353"/>
    <lineage>
        <taxon>Bacteria</taxon>
        <taxon>Pseudomonadati</taxon>
        <taxon>Bacteroidota</taxon>
        <taxon>Cytophagia</taxon>
        <taxon>Cytophagales</taxon>
        <taxon>Cyclobacteriaceae</taxon>
        <taxon>Algoriphagus</taxon>
    </lineage>
</organism>
<feature type="transmembrane region" description="Helical" evidence="1">
    <location>
        <begin position="210"/>
        <end position="234"/>
    </location>
</feature>
<dbReference type="GO" id="GO:0016301">
    <property type="term" value="F:kinase activity"/>
    <property type="evidence" value="ECO:0007669"/>
    <property type="project" value="UniProtKB-KW"/>
</dbReference>
<keyword evidence="2" id="KW-0418">Kinase</keyword>
<name>A0ABV8ARS9_9BACT</name>
<keyword evidence="3" id="KW-1185">Reference proteome</keyword>
<reference evidence="3" key="1">
    <citation type="journal article" date="2019" name="Int. J. Syst. Evol. Microbiol.">
        <title>The Global Catalogue of Microorganisms (GCM) 10K type strain sequencing project: providing services to taxonomists for standard genome sequencing and annotation.</title>
        <authorList>
            <consortium name="The Broad Institute Genomics Platform"/>
            <consortium name="The Broad Institute Genome Sequencing Center for Infectious Disease"/>
            <person name="Wu L."/>
            <person name="Ma J."/>
        </authorList>
    </citation>
    <scope>NUCLEOTIDE SEQUENCE [LARGE SCALE GENOMIC DNA]</scope>
    <source>
        <strain evidence="3">CCUG 60523</strain>
    </source>
</reference>
<feature type="transmembrane region" description="Helical" evidence="1">
    <location>
        <begin position="178"/>
        <end position="204"/>
    </location>
</feature>
<comment type="caution">
    <text evidence="2">The sequence shown here is derived from an EMBL/GenBank/DDBJ whole genome shotgun (WGS) entry which is preliminary data.</text>
</comment>
<evidence type="ECO:0000313" key="2">
    <source>
        <dbReference type="EMBL" id="MFC3879591.1"/>
    </source>
</evidence>
<proteinExistence type="predicted"/>
<keyword evidence="2" id="KW-0808">Transferase</keyword>
<protein>
    <submittedName>
        <fullName evidence="2">Histidine kinase</fullName>
    </submittedName>
</protein>
<sequence>MDNLLEALFDWYFVSIDLLLIVGTIYFFKLPKEKKQSRFYWLPFLILAFTVLYENLGAVIFYNPDFNAWVNKILGNTVYPQFNIWFFNITNRYCSTILYLFLIKTWLEPSKQRYLNWMILGYILLGIIFLVTGYEPIYLNQPVTFAVGANMILAGSGLYFIGLITYEKYLAADPIRLLSFWQMTTILFTYSVTYINSVSITYLYEVNPQLGVSLINIDMIMSILNLFILMLIVVSPNLKWIKEEPLYGSH</sequence>
<dbReference type="RefSeq" id="WP_377904156.1">
    <property type="nucleotide sequence ID" value="NZ_JBHRZS010000006.1"/>
</dbReference>
<keyword evidence="1" id="KW-1133">Transmembrane helix</keyword>
<feature type="transmembrane region" description="Helical" evidence="1">
    <location>
        <begin position="114"/>
        <end position="134"/>
    </location>
</feature>
<keyword evidence="1" id="KW-0472">Membrane</keyword>
<feature type="transmembrane region" description="Helical" evidence="1">
    <location>
        <begin position="146"/>
        <end position="166"/>
    </location>
</feature>
<feature type="transmembrane region" description="Helical" evidence="1">
    <location>
        <begin position="40"/>
        <end position="62"/>
    </location>
</feature>
<keyword evidence="1" id="KW-0812">Transmembrane</keyword>
<dbReference type="Proteomes" id="UP001595805">
    <property type="component" value="Unassembled WGS sequence"/>
</dbReference>
<feature type="transmembrane region" description="Helical" evidence="1">
    <location>
        <begin position="12"/>
        <end position="28"/>
    </location>
</feature>
<evidence type="ECO:0000256" key="1">
    <source>
        <dbReference type="SAM" id="Phobius"/>
    </source>
</evidence>
<evidence type="ECO:0000313" key="3">
    <source>
        <dbReference type="Proteomes" id="UP001595805"/>
    </source>
</evidence>
<dbReference type="EMBL" id="JBHRZS010000006">
    <property type="protein sequence ID" value="MFC3879591.1"/>
    <property type="molecule type" value="Genomic_DNA"/>
</dbReference>
<gene>
    <name evidence="2" type="ORF">ACFOSV_05370</name>
</gene>